<feature type="chain" id="PRO_5041299955" description="Transmembrane protein" evidence="2">
    <location>
        <begin position="23"/>
        <end position="338"/>
    </location>
</feature>
<evidence type="ECO:0000313" key="3">
    <source>
        <dbReference type="EMBL" id="KAK0444766.1"/>
    </source>
</evidence>
<accession>A0AA39MRU5</accession>
<dbReference type="Proteomes" id="UP001175226">
    <property type="component" value="Unassembled WGS sequence"/>
</dbReference>
<dbReference type="AlphaFoldDB" id="A0AA39MRU5"/>
<feature type="signal peptide" evidence="2">
    <location>
        <begin position="1"/>
        <end position="22"/>
    </location>
</feature>
<keyword evidence="4" id="KW-1185">Reference proteome</keyword>
<dbReference type="EMBL" id="JAUEPT010000018">
    <property type="protein sequence ID" value="KAK0444766.1"/>
    <property type="molecule type" value="Genomic_DNA"/>
</dbReference>
<gene>
    <name evidence="3" type="ORF">EV421DRAFT_368754</name>
</gene>
<name>A0AA39MRU5_9AGAR</name>
<comment type="caution">
    <text evidence="3">The sequence shown here is derived from an EMBL/GenBank/DDBJ whole genome shotgun (WGS) entry which is preliminary data.</text>
</comment>
<feature type="transmembrane region" description="Helical" evidence="1">
    <location>
        <begin position="164"/>
        <end position="184"/>
    </location>
</feature>
<organism evidence="3 4">
    <name type="scientific">Armillaria borealis</name>
    <dbReference type="NCBI Taxonomy" id="47425"/>
    <lineage>
        <taxon>Eukaryota</taxon>
        <taxon>Fungi</taxon>
        <taxon>Dikarya</taxon>
        <taxon>Basidiomycota</taxon>
        <taxon>Agaricomycotina</taxon>
        <taxon>Agaricomycetes</taxon>
        <taxon>Agaricomycetidae</taxon>
        <taxon>Agaricales</taxon>
        <taxon>Marasmiineae</taxon>
        <taxon>Physalacriaceae</taxon>
        <taxon>Armillaria</taxon>
    </lineage>
</organism>
<keyword evidence="1" id="KW-0472">Membrane</keyword>
<sequence length="338" mass="36192">MLLSFTAFILQTVFVVWLSASASKLLPTTDISWGWLDAVLADVGLLDPNTTWTELGDTFFQGVVILSEPSVLQSINLVTVLTADSARNEPDDMVVPVDDTPPQGIIWQLLEPAVAVVKVTPVGTTPVDDALTLDFVHPQPTQFPARVAGVASRLSSFSFLDSGAPVSLFTATIAVLIAFAMGFFTRSVSLSAGWDNLPTLFVEVCGPSETVTSSVIDSVVSSTMEAHRGGHIRQGEVVVEDIQVPEQAEHGENFEAIDNTASIPSGNLSFRDAVQPLRTSVGVQFTSEVREVKDASVSSEPVSRASVGIQCSIVIDEQTVRMHIPHLWCTDGLTLRAS</sequence>
<keyword evidence="2" id="KW-0732">Signal</keyword>
<evidence type="ECO:0008006" key="5">
    <source>
        <dbReference type="Google" id="ProtNLM"/>
    </source>
</evidence>
<evidence type="ECO:0000256" key="1">
    <source>
        <dbReference type="SAM" id="Phobius"/>
    </source>
</evidence>
<keyword evidence="1" id="KW-1133">Transmembrane helix</keyword>
<protein>
    <recommendedName>
        <fullName evidence="5">Transmembrane protein</fullName>
    </recommendedName>
</protein>
<keyword evidence="1" id="KW-0812">Transmembrane</keyword>
<evidence type="ECO:0000313" key="4">
    <source>
        <dbReference type="Proteomes" id="UP001175226"/>
    </source>
</evidence>
<reference evidence="3" key="1">
    <citation type="submission" date="2023-06" db="EMBL/GenBank/DDBJ databases">
        <authorList>
            <consortium name="Lawrence Berkeley National Laboratory"/>
            <person name="Ahrendt S."/>
            <person name="Sahu N."/>
            <person name="Indic B."/>
            <person name="Wong-Bajracharya J."/>
            <person name="Merenyi Z."/>
            <person name="Ke H.-M."/>
            <person name="Monk M."/>
            <person name="Kocsube S."/>
            <person name="Drula E."/>
            <person name="Lipzen A."/>
            <person name="Balint B."/>
            <person name="Henrissat B."/>
            <person name="Andreopoulos B."/>
            <person name="Martin F.M."/>
            <person name="Harder C.B."/>
            <person name="Rigling D."/>
            <person name="Ford K.L."/>
            <person name="Foster G.D."/>
            <person name="Pangilinan J."/>
            <person name="Papanicolaou A."/>
            <person name="Barry K."/>
            <person name="LaButti K."/>
            <person name="Viragh M."/>
            <person name="Koriabine M."/>
            <person name="Yan M."/>
            <person name="Riley R."/>
            <person name="Champramary S."/>
            <person name="Plett K.L."/>
            <person name="Tsai I.J."/>
            <person name="Slot J."/>
            <person name="Sipos G."/>
            <person name="Plett J."/>
            <person name="Nagy L.G."/>
            <person name="Grigoriev I.V."/>
        </authorList>
    </citation>
    <scope>NUCLEOTIDE SEQUENCE</scope>
    <source>
        <strain evidence="3">FPL87.14</strain>
    </source>
</reference>
<proteinExistence type="predicted"/>
<evidence type="ECO:0000256" key="2">
    <source>
        <dbReference type="SAM" id="SignalP"/>
    </source>
</evidence>